<comment type="caution">
    <text evidence="2">The sequence shown here is derived from an EMBL/GenBank/DDBJ whole genome shotgun (WGS) entry which is preliminary data.</text>
</comment>
<proteinExistence type="predicted"/>
<evidence type="ECO:0000313" key="2">
    <source>
        <dbReference type="EMBL" id="TQN67029.1"/>
    </source>
</evidence>
<sequence length="192" mass="21017">MASKIPNQLAAVASMTDLDQTEICQLKQALAQVQAKIEVLEDLRDLEATEVTLLRAQVDELTRLAEALRDRNRRLEGELARLRDEAQQLKEALGHACFSEPEPEPEPETEPELELDDVDYDSEFDGESSIPASPVDDEDVALDLYGLDIDDDAKDGGLAVSDGEIDGCALRSRFNGYASDDSGVWHGCGGRL</sequence>
<gene>
    <name evidence="2" type="ORF">CSHISOI_08408</name>
</gene>
<accession>A0A5Q4BKD0</accession>
<evidence type="ECO:0000313" key="3">
    <source>
        <dbReference type="Proteomes" id="UP000326340"/>
    </source>
</evidence>
<feature type="coiled-coil region" evidence="1">
    <location>
        <begin position="26"/>
        <end position="92"/>
    </location>
</feature>
<keyword evidence="1" id="KW-0175">Coiled coil</keyword>
<organism evidence="2 3">
    <name type="scientific">Colletotrichum shisoi</name>
    <dbReference type="NCBI Taxonomy" id="2078593"/>
    <lineage>
        <taxon>Eukaryota</taxon>
        <taxon>Fungi</taxon>
        <taxon>Dikarya</taxon>
        <taxon>Ascomycota</taxon>
        <taxon>Pezizomycotina</taxon>
        <taxon>Sordariomycetes</taxon>
        <taxon>Hypocreomycetidae</taxon>
        <taxon>Glomerellales</taxon>
        <taxon>Glomerellaceae</taxon>
        <taxon>Colletotrichum</taxon>
        <taxon>Colletotrichum destructivum species complex</taxon>
    </lineage>
</organism>
<dbReference type="Proteomes" id="UP000326340">
    <property type="component" value="Unassembled WGS sequence"/>
</dbReference>
<keyword evidence="3" id="KW-1185">Reference proteome</keyword>
<dbReference type="EMBL" id="PUHP01001025">
    <property type="protein sequence ID" value="TQN67029.1"/>
    <property type="molecule type" value="Genomic_DNA"/>
</dbReference>
<dbReference type="OrthoDB" id="4845940at2759"/>
<feature type="non-terminal residue" evidence="2">
    <location>
        <position position="192"/>
    </location>
</feature>
<reference evidence="2 3" key="1">
    <citation type="journal article" date="2019" name="Sci. Rep.">
        <title>Colletotrichum shisoi sp. nov., an anthracnose pathogen of Perilla frutescens in Japan: molecular phylogenetic, morphological and genomic evidence.</title>
        <authorList>
            <person name="Gan P."/>
            <person name="Tsushima A."/>
            <person name="Hiroyama R."/>
            <person name="Narusaka M."/>
            <person name="Takano Y."/>
            <person name="Narusaka Y."/>
            <person name="Kawaradani M."/>
            <person name="Damm U."/>
            <person name="Shirasu K."/>
        </authorList>
    </citation>
    <scope>NUCLEOTIDE SEQUENCE [LARGE SCALE GENOMIC DNA]</scope>
    <source>
        <strain evidence="2 3">PG-2018a</strain>
    </source>
</reference>
<evidence type="ECO:0000256" key="1">
    <source>
        <dbReference type="SAM" id="Coils"/>
    </source>
</evidence>
<name>A0A5Q4BKD0_9PEZI</name>
<dbReference type="AlphaFoldDB" id="A0A5Q4BKD0"/>
<protein>
    <submittedName>
        <fullName evidence="2">Uncharacterized protein</fullName>
    </submittedName>
</protein>